<evidence type="ECO:0000313" key="1">
    <source>
        <dbReference type="EMBL" id="KAJ8615785.1"/>
    </source>
</evidence>
<organism evidence="1 2">
    <name type="scientific">Persea americana</name>
    <name type="common">Avocado</name>
    <dbReference type="NCBI Taxonomy" id="3435"/>
    <lineage>
        <taxon>Eukaryota</taxon>
        <taxon>Viridiplantae</taxon>
        <taxon>Streptophyta</taxon>
        <taxon>Embryophyta</taxon>
        <taxon>Tracheophyta</taxon>
        <taxon>Spermatophyta</taxon>
        <taxon>Magnoliopsida</taxon>
        <taxon>Magnoliidae</taxon>
        <taxon>Laurales</taxon>
        <taxon>Lauraceae</taxon>
        <taxon>Persea</taxon>
    </lineage>
</organism>
<evidence type="ECO:0000313" key="2">
    <source>
        <dbReference type="Proteomes" id="UP001234297"/>
    </source>
</evidence>
<keyword evidence="2" id="KW-1185">Reference proteome</keyword>
<gene>
    <name evidence="1" type="ORF">MRB53_035157</name>
</gene>
<dbReference type="Proteomes" id="UP001234297">
    <property type="component" value="Chromosome 12"/>
</dbReference>
<sequence>MDIKKNVCDNILWTILGVQGKSNDGVNARRDFKEMGLRKPLHLQLRESNKAHMPPAQYMMSKDEKDLFLFVLKGVNVPDCIALGSVLELGLGREMAHGKWNVIGRWLSRFEPSGPPHSNQVASETVHGARLAMERLNCESCVEENKVCECGHGNELQGDGGNSVVANSTFTQSVINMAGMLIGLGQLSTPYALENGGWASAFLLVGLGIICAYTSHLMGKCLKDNTKLKNYQDIGEHAFGMKGRVIAATFVYLEIFMALVSYTISLSDNLGTVFLGTHLKIWVHMTATQLLTVMAVLVALPSLWLRDLSSISLLSFGGILMSIVIFATIGWTAAFSGIKSNHRIPVLNLHKIPGISGLYVFSYGGHIVFPNIYKAMKDPSKFTKVSIVSFAIVTSIYTSLAFMGAKLFGPEVQSQITLSMPRHLIVTKIALWATVLTPMTKYALEFAPVAMQLESKFPSSMSSNTRMLLRGSFGSILLLGILCLALLVPYFEHVLSLTGSLVTITICITLPCAFYLKTCWSQVSNLSVILNSTLIAIGFFLGVLGTMSSFKGLVRNVQSGRST</sequence>
<name>A0ACC2K3V8_PERAE</name>
<protein>
    <submittedName>
        <fullName evidence="1">Uncharacterized protein</fullName>
    </submittedName>
</protein>
<dbReference type="EMBL" id="CM056820">
    <property type="protein sequence ID" value="KAJ8615785.1"/>
    <property type="molecule type" value="Genomic_DNA"/>
</dbReference>
<comment type="caution">
    <text evidence="1">The sequence shown here is derived from an EMBL/GenBank/DDBJ whole genome shotgun (WGS) entry which is preliminary data.</text>
</comment>
<reference evidence="1 2" key="1">
    <citation type="journal article" date="2022" name="Hortic Res">
        <title>A haplotype resolved chromosomal level avocado genome allows analysis of novel avocado genes.</title>
        <authorList>
            <person name="Nath O."/>
            <person name="Fletcher S.J."/>
            <person name="Hayward A."/>
            <person name="Shaw L.M."/>
            <person name="Masouleh A.K."/>
            <person name="Furtado A."/>
            <person name="Henry R.J."/>
            <person name="Mitter N."/>
        </authorList>
    </citation>
    <scope>NUCLEOTIDE SEQUENCE [LARGE SCALE GENOMIC DNA]</scope>
    <source>
        <strain evidence="2">cv. Hass</strain>
    </source>
</reference>
<accession>A0ACC2K3V8</accession>
<proteinExistence type="predicted"/>